<dbReference type="OrthoDB" id="9787293at2"/>
<dbReference type="Pfam" id="PF13579">
    <property type="entry name" value="Glyco_trans_4_4"/>
    <property type="match status" value="1"/>
</dbReference>
<dbReference type="NCBIfam" id="NF007640">
    <property type="entry name" value="PRK10307.1"/>
    <property type="match status" value="1"/>
</dbReference>
<dbReference type="InterPro" id="IPR050194">
    <property type="entry name" value="Glycosyltransferase_grp1"/>
</dbReference>
<evidence type="ECO:0000313" key="4">
    <source>
        <dbReference type="Proteomes" id="UP000030988"/>
    </source>
</evidence>
<dbReference type="Proteomes" id="UP000030988">
    <property type="component" value="Unassembled WGS sequence"/>
</dbReference>
<dbReference type="Gene3D" id="3.40.50.2000">
    <property type="entry name" value="Glycogen Phosphorylase B"/>
    <property type="match status" value="2"/>
</dbReference>
<proteinExistence type="predicted"/>
<accession>A0A0B2BZM4</accession>
<dbReference type="EMBL" id="JTDN01000001">
    <property type="protein sequence ID" value="KHL25305.1"/>
    <property type="molecule type" value="Genomic_DNA"/>
</dbReference>
<evidence type="ECO:0000259" key="1">
    <source>
        <dbReference type="Pfam" id="PF00534"/>
    </source>
</evidence>
<name>A0A0B2BZM4_9SPHN</name>
<feature type="domain" description="Glycosyl transferase family 1" evidence="1">
    <location>
        <begin position="219"/>
        <end position="381"/>
    </location>
</feature>
<dbReference type="GO" id="GO:0016758">
    <property type="term" value="F:hexosyltransferase activity"/>
    <property type="evidence" value="ECO:0007669"/>
    <property type="project" value="TreeGrafter"/>
</dbReference>
<evidence type="ECO:0000313" key="3">
    <source>
        <dbReference type="EMBL" id="KHL25305.1"/>
    </source>
</evidence>
<comment type="caution">
    <text evidence="3">The sequence shown here is derived from an EMBL/GenBank/DDBJ whole genome shotgun (WGS) entry which is preliminary data.</text>
</comment>
<organism evidence="3 4">
    <name type="scientific">Croceibacterium mercuriale</name>
    <dbReference type="NCBI Taxonomy" id="1572751"/>
    <lineage>
        <taxon>Bacteria</taxon>
        <taxon>Pseudomonadati</taxon>
        <taxon>Pseudomonadota</taxon>
        <taxon>Alphaproteobacteria</taxon>
        <taxon>Sphingomonadales</taxon>
        <taxon>Erythrobacteraceae</taxon>
        <taxon>Croceibacterium</taxon>
    </lineage>
</organism>
<dbReference type="CDD" id="cd03794">
    <property type="entry name" value="GT4_WbuB-like"/>
    <property type="match status" value="1"/>
</dbReference>
<dbReference type="InterPro" id="IPR028098">
    <property type="entry name" value="Glyco_trans_4-like_N"/>
</dbReference>
<sequence length="410" mass="43549">MQISIIGLNYAPEPVGIGPYTAGLATGLAERGHDVHVMAGVPYYPQWRLYAGHSGYRSTAIEDGVTVTRVPHYIPQQPSAARRLLHHASFALSVRGDAMAAARQRPDLVVAVAPSLMSVPVAAQAARRAGAPLWVHVQDFEVDAAFATGLIGGGAATLAKAAHAIERRILRQANMVSTISPPMAALLADKGVPPERIYELRNWSNADFAGTTHDGARYRAEWGLGDRHVALYSGNIANKQGLEVVIDAARGLAGRPDISFVICGEGPNRANLQQLAAGLDNIQFHDLQPTGRMAEFLSLASVHLLPQKAEAADLVLPSKLTNMLASGRPVVATAAAGTGLHAEVEGCGINSEPGNGAAMADAIVQLIDNPARRHALGEAARMRAVERWSRPAIIAAAEQRMLTLVEQHRR</sequence>
<dbReference type="PANTHER" id="PTHR45947">
    <property type="entry name" value="SULFOQUINOVOSYL TRANSFERASE SQD2"/>
    <property type="match status" value="1"/>
</dbReference>
<evidence type="ECO:0000259" key="2">
    <source>
        <dbReference type="Pfam" id="PF13579"/>
    </source>
</evidence>
<gene>
    <name evidence="3" type="ORF">PK98_00755</name>
</gene>
<dbReference type="AlphaFoldDB" id="A0A0B2BZM4"/>
<feature type="domain" description="Glycosyltransferase subfamily 4-like N-terminal" evidence="2">
    <location>
        <begin position="16"/>
        <end position="203"/>
    </location>
</feature>
<keyword evidence="4" id="KW-1185">Reference proteome</keyword>
<dbReference type="InterPro" id="IPR001296">
    <property type="entry name" value="Glyco_trans_1"/>
</dbReference>
<dbReference type="SUPFAM" id="SSF53756">
    <property type="entry name" value="UDP-Glycosyltransferase/glycogen phosphorylase"/>
    <property type="match status" value="1"/>
</dbReference>
<reference evidence="3 4" key="1">
    <citation type="submission" date="2014-11" db="EMBL/GenBank/DDBJ databases">
        <title>Draft genome sequence of Kirrobacter mercurialis.</title>
        <authorList>
            <person name="Coil D.A."/>
            <person name="Eisen J.A."/>
        </authorList>
    </citation>
    <scope>NUCLEOTIDE SEQUENCE [LARGE SCALE GENOMIC DNA]</scope>
    <source>
        <strain evidence="3 4">Coronado</strain>
    </source>
</reference>
<evidence type="ECO:0008006" key="5">
    <source>
        <dbReference type="Google" id="ProtNLM"/>
    </source>
</evidence>
<protein>
    <recommendedName>
        <fullName evidence="5">Glycosyl transferase</fullName>
    </recommendedName>
</protein>
<dbReference type="Pfam" id="PF00534">
    <property type="entry name" value="Glycos_transf_1"/>
    <property type="match status" value="1"/>
</dbReference>
<dbReference type="STRING" id="1572751.PK98_00755"/>
<dbReference type="RefSeq" id="WP_039093565.1">
    <property type="nucleotide sequence ID" value="NZ_JTDN01000001.1"/>
</dbReference>
<dbReference type="PANTHER" id="PTHR45947:SF3">
    <property type="entry name" value="SULFOQUINOVOSYL TRANSFERASE SQD2"/>
    <property type="match status" value="1"/>
</dbReference>